<evidence type="ECO:0000313" key="2">
    <source>
        <dbReference type="EMBL" id="KAL3818431.1"/>
    </source>
</evidence>
<keyword evidence="1" id="KW-0472">Membrane</keyword>
<name>A0ABD3S1T4_9LAMI</name>
<dbReference type="Proteomes" id="UP001634393">
    <property type="component" value="Unassembled WGS sequence"/>
</dbReference>
<feature type="transmembrane region" description="Helical" evidence="1">
    <location>
        <begin position="12"/>
        <end position="33"/>
    </location>
</feature>
<proteinExistence type="predicted"/>
<accession>A0ABD3S1T4</accession>
<keyword evidence="1" id="KW-0812">Transmembrane</keyword>
<dbReference type="PANTHER" id="PTHR35755">
    <property type="entry name" value="PROTEIN, PUTATIVE-RELATED"/>
    <property type="match status" value="1"/>
</dbReference>
<dbReference type="EMBL" id="JBJXBP010000007">
    <property type="protein sequence ID" value="KAL3818431.1"/>
    <property type="molecule type" value="Genomic_DNA"/>
</dbReference>
<keyword evidence="3" id="KW-1185">Reference proteome</keyword>
<evidence type="ECO:0000256" key="1">
    <source>
        <dbReference type="SAM" id="Phobius"/>
    </source>
</evidence>
<sequence>MANPQQTSIRPWFLELVPLIVVILIAAHVLALISNRKAASKNEKALDEGYSNLASCASSLGRKSQLSEMTRKDMRKFKDFLGARGRKTIQLGFVSFGTFAVEPHLYGTLMPRKSTLQMNKLIIVE</sequence>
<dbReference type="AlphaFoldDB" id="A0ABD3S1T4"/>
<evidence type="ECO:0000313" key="3">
    <source>
        <dbReference type="Proteomes" id="UP001634393"/>
    </source>
</evidence>
<comment type="caution">
    <text evidence="2">The sequence shown here is derived from an EMBL/GenBank/DDBJ whole genome shotgun (WGS) entry which is preliminary data.</text>
</comment>
<gene>
    <name evidence="2" type="ORF">ACJIZ3_004336</name>
</gene>
<keyword evidence="1" id="KW-1133">Transmembrane helix</keyword>
<protein>
    <submittedName>
        <fullName evidence="2">Uncharacterized protein</fullName>
    </submittedName>
</protein>
<dbReference type="PANTHER" id="PTHR35755:SF3">
    <property type="entry name" value="EXPRESSED PROTEIN"/>
    <property type="match status" value="1"/>
</dbReference>
<reference evidence="2 3" key="1">
    <citation type="submission" date="2024-12" db="EMBL/GenBank/DDBJ databases">
        <title>The unique morphological basis and parallel evolutionary history of personate flowers in Penstemon.</title>
        <authorList>
            <person name="Depatie T.H."/>
            <person name="Wessinger C.A."/>
        </authorList>
    </citation>
    <scope>NUCLEOTIDE SEQUENCE [LARGE SCALE GENOMIC DNA]</scope>
    <source>
        <strain evidence="2">WTNN_2</strain>
        <tissue evidence="2">Leaf</tissue>
    </source>
</reference>
<organism evidence="2 3">
    <name type="scientific">Penstemon smallii</name>
    <dbReference type="NCBI Taxonomy" id="265156"/>
    <lineage>
        <taxon>Eukaryota</taxon>
        <taxon>Viridiplantae</taxon>
        <taxon>Streptophyta</taxon>
        <taxon>Embryophyta</taxon>
        <taxon>Tracheophyta</taxon>
        <taxon>Spermatophyta</taxon>
        <taxon>Magnoliopsida</taxon>
        <taxon>eudicotyledons</taxon>
        <taxon>Gunneridae</taxon>
        <taxon>Pentapetalae</taxon>
        <taxon>asterids</taxon>
        <taxon>lamiids</taxon>
        <taxon>Lamiales</taxon>
        <taxon>Plantaginaceae</taxon>
        <taxon>Cheloneae</taxon>
        <taxon>Penstemon</taxon>
    </lineage>
</organism>